<gene>
    <name evidence="3" type="ORF">ENT82_03495</name>
    <name evidence="2" type="ORF">ENU43_06480</name>
</gene>
<dbReference type="InterPro" id="IPR046878">
    <property type="entry name" value="Big_14"/>
</dbReference>
<dbReference type="AlphaFoldDB" id="A0A7C4DZW7"/>
<accession>A0A7C4DZW7</accession>
<protein>
    <recommendedName>
        <fullName evidence="1">Bacterial Ig-like domain-containing protein</fullName>
    </recommendedName>
</protein>
<feature type="domain" description="Bacterial Ig-like" evidence="1">
    <location>
        <begin position="41"/>
        <end position="142"/>
    </location>
</feature>
<evidence type="ECO:0000259" key="1">
    <source>
        <dbReference type="Pfam" id="PF20251"/>
    </source>
</evidence>
<dbReference type="EMBL" id="DTCM01000079">
    <property type="protein sequence ID" value="HGL41292.1"/>
    <property type="molecule type" value="Genomic_DNA"/>
</dbReference>
<dbReference type="Pfam" id="PF20251">
    <property type="entry name" value="Big_14"/>
    <property type="match status" value="1"/>
</dbReference>
<evidence type="ECO:0000313" key="2">
    <source>
        <dbReference type="EMBL" id="HGL41292.1"/>
    </source>
</evidence>
<sequence length="146" mass="16424">MRTALIVLALAAAFAVSALVILAMNMEPQPIGPAPPVKEVFLVLDKTELYRGQRTLTYTVINKTPETIGFGEPYDIQKKQDGEWVSVEWMKDRVWILIYYSLEPGESFSKKVELPMDVEAGDYRLVKEVDVGGEKRVLTATFTVLE</sequence>
<dbReference type="EMBL" id="DTAD01000034">
    <property type="protein sequence ID" value="HGN90179.1"/>
    <property type="molecule type" value="Genomic_DNA"/>
</dbReference>
<organism evidence="3">
    <name type="scientific">Caldiarchaeum subterraneum</name>
    <dbReference type="NCBI Taxonomy" id="311458"/>
    <lineage>
        <taxon>Archaea</taxon>
        <taxon>Nitrososphaerota</taxon>
        <taxon>Candidatus Caldarchaeales</taxon>
        <taxon>Candidatus Caldarchaeaceae</taxon>
        <taxon>Candidatus Caldarchaeum</taxon>
    </lineage>
</organism>
<proteinExistence type="predicted"/>
<evidence type="ECO:0000313" key="3">
    <source>
        <dbReference type="EMBL" id="HGN90179.1"/>
    </source>
</evidence>
<comment type="caution">
    <text evidence="3">The sequence shown here is derived from an EMBL/GenBank/DDBJ whole genome shotgun (WGS) entry which is preliminary data.</text>
</comment>
<reference evidence="3" key="1">
    <citation type="journal article" date="2020" name="mSystems">
        <title>Genome- and Community-Level Interaction Insights into Carbon Utilization and Element Cycling Functions of Hydrothermarchaeota in Hydrothermal Sediment.</title>
        <authorList>
            <person name="Zhou Z."/>
            <person name="Liu Y."/>
            <person name="Xu W."/>
            <person name="Pan J."/>
            <person name="Luo Z.H."/>
            <person name="Li M."/>
        </authorList>
    </citation>
    <scope>NUCLEOTIDE SEQUENCE [LARGE SCALE GENOMIC DNA]</scope>
    <source>
        <strain evidence="3">SpSt-613</strain>
        <strain evidence="2">SpSt-669</strain>
    </source>
</reference>
<name>A0A7C4DZW7_CALS0</name>